<name>A0A9K3EIR3_HELAN</name>
<dbReference type="EC" id="2.7.11.1" evidence="2"/>
<evidence type="ECO:0000313" key="2">
    <source>
        <dbReference type="EMBL" id="KAF5773972.1"/>
    </source>
</evidence>
<sequence>MEICHGYLKLENTLLEARLLVLKILKICDFGYSKSSVWRSQSKSAATYIALEVLSRKEYDGNVAPLSF</sequence>
<reference evidence="2" key="1">
    <citation type="journal article" date="2017" name="Nature">
        <title>The sunflower genome provides insights into oil metabolism, flowering and Asterid evolution.</title>
        <authorList>
            <person name="Badouin H."/>
            <person name="Gouzy J."/>
            <person name="Grassa C.J."/>
            <person name="Murat F."/>
            <person name="Staton S.E."/>
            <person name="Cottret L."/>
            <person name="Lelandais-Briere C."/>
            <person name="Owens G.L."/>
            <person name="Carrere S."/>
            <person name="Mayjonade B."/>
            <person name="Legrand L."/>
            <person name="Gill N."/>
            <person name="Kane N.C."/>
            <person name="Bowers J.E."/>
            <person name="Hubner S."/>
            <person name="Bellec A."/>
            <person name="Berard A."/>
            <person name="Berges H."/>
            <person name="Blanchet N."/>
            <person name="Boniface M.C."/>
            <person name="Brunel D."/>
            <person name="Catrice O."/>
            <person name="Chaidir N."/>
            <person name="Claudel C."/>
            <person name="Donnadieu C."/>
            <person name="Faraut T."/>
            <person name="Fievet G."/>
            <person name="Helmstetter N."/>
            <person name="King M."/>
            <person name="Knapp S.J."/>
            <person name="Lai Z."/>
            <person name="Le Paslier M.C."/>
            <person name="Lippi Y."/>
            <person name="Lorenzon L."/>
            <person name="Mandel J.R."/>
            <person name="Marage G."/>
            <person name="Marchand G."/>
            <person name="Marquand E."/>
            <person name="Bret-Mestries E."/>
            <person name="Morien E."/>
            <person name="Nambeesan S."/>
            <person name="Nguyen T."/>
            <person name="Pegot-Espagnet P."/>
            <person name="Pouilly N."/>
            <person name="Raftis F."/>
            <person name="Sallet E."/>
            <person name="Schiex T."/>
            <person name="Thomas J."/>
            <person name="Vandecasteele C."/>
            <person name="Vares D."/>
            <person name="Vear F."/>
            <person name="Vautrin S."/>
            <person name="Crespi M."/>
            <person name="Mangin B."/>
            <person name="Burke J.M."/>
            <person name="Salse J."/>
            <person name="Munos S."/>
            <person name="Vincourt P."/>
            <person name="Rieseberg L.H."/>
            <person name="Langlade N.B."/>
        </authorList>
    </citation>
    <scope>NUCLEOTIDE SEQUENCE</scope>
    <source>
        <tissue evidence="2">Leaves</tissue>
    </source>
</reference>
<feature type="domain" description="Protein kinase" evidence="1">
    <location>
        <begin position="1"/>
        <end position="68"/>
    </location>
</feature>
<dbReference type="Gene3D" id="1.10.510.10">
    <property type="entry name" value="Transferase(Phosphotransferase) domain 1"/>
    <property type="match status" value="1"/>
</dbReference>
<dbReference type="PROSITE" id="PS50011">
    <property type="entry name" value="PROTEIN_KINASE_DOM"/>
    <property type="match status" value="1"/>
</dbReference>
<keyword evidence="2" id="KW-0418">Kinase</keyword>
<dbReference type="Proteomes" id="UP000215914">
    <property type="component" value="Unassembled WGS sequence"/>
</dbReference>
<keyword evidence="3" id="KW-1185">Reference proteome</keyword>
<dbReference type="InterPro" id="IPR011009">
    <property type="entry name" value="Kinase-like_dom_sf"/>
</dbReference>
<dbReference type="GO" id="GO:0005524">
    <property type="term" value="F:ATP binding"/>
    <property type="evidence" value="ECO:0007669"/>
    <property type="project" value="InterPro"/>
</dbReference>
<evidence type="ECO:0000313" key="3">
    <source>
        <dbReference type="Proteomes" id="UP000215914"/>
    </source>
</evidence>
<protein>
    <submittedName>
        <fullName evidence="2">Non-specific serine/threonine protein kinase</fullName>
        <ecNumber evidence="2">2.7.11.1</ecNumber>
    </submittedName>
</protein>
<evidence type="ECO:0000259" key="1">
    <source>
        <dbReference type="PROSITE" id="PS50011"/>
    </source>
</evidence>
<accession>A0A9K3EIR3</accession>
<dbReference type="AlphaFoldDB" id="A0A9K3EIR3"/>
<dbReference type="SUPFAM" id="SSF56112">
    <property type="entry name" value="Protein kinase-like (PK-like)"/>
    <property type="match status" value="1"/>
</dbReference>
<dbReference type="Gramene" id="mRNA:HanXRQr2_Chr13g0594861">
    <property type="protein sequence ID" value="mRNA:HanXRQr2_Chr13g0594861"/>
    <property type="gene ID" value="HanXRQr2_Chr13g0594861"/>
</dbReference>
<dbReference type="InterPro" id="IPR000719">
    <property type="entry name" value="Prot_kinase_dom"/>
</dbReference>
<keyword evidence="2" id="KW-0723">Serine/threonine-protein kinase</keyword>
<dbReference type="EMBL" id="MNCJ02000328">
    <property type="protein sequence ID" value="KAF5773972.1"/>
    <property type="molecule type" value="Genomic_DNA"/>
</dbReference>
<keyword evidence="2" id="KW-0808">Transferase</keyword>
<reference evidence="2" key="2">
    <citation type="submission" date="2020-06" db="EMBL/GenBank/DDBJ databases">
        <title>Helianthus annuus Genome sequencing and assembly Release 2.</title>
        <authorList>
            <person name="Gouzy J."/>
            <person name="Langlade N."/>
            <person name="Munos S."/>
        </authorList>
    </citation>
    <scope>NUCLEOTIDE SEQUENCE</scope>
    <source>
        <tissue evidence="2">Leaves</tissue>
    </source>
</reference>
<proteinExistence type="predicted"/>
<dbReference type="GO" id="GO:0004674">
    <property type="term" value="F:protein serine/threonine kinase activity"/>
    <property type="evidence" value="ECO:0007669"/>
    <property type="project" value="UniProtKB-KW"/>
</dbReference>
<gene>
    <name evidence="2" type="ORF">HanXRQr2_Chr13g0594861</name>
</gene>
<organism evidence="2 3">
    <name type="scientific">Helianthus annuus</name>
    <name type="common">Common sunflower</name>
    <dbReference type="NCBI Taxonomy" id="4232"/>
    <lineage>
        <taxon>Eukaryota</taxon>
        <taxon>Viridiplantae</taxon>
        <taxon>Streptophyta</taxon>
        <taxon>Embryophyta</taxon>
        <taxon>Tracheophyta</taxon>
        <taxon>Spermatophyta</taxon>
        <taxon>Magnoliopsida</taxon>
        <taxon>eudicotyledons</taxon>
        <taxon>Gunneridae</taxon>
        <taxon>Pentapetalae</taxon>
        <taxon>asterids</taxon>
        <taxon>campanulids</taxon>
        <taxon>Asterales</taxon>
        <taxon>Asteraceae</taxon>
        <taxon>Asteroideae</taxon>
        <taxon>Heliantheae alliance</taxon>
        <taxon>Heliantheae</taxon>
        <taxon>Helianthus</taxon>
    </lineage>
</organism>
<comment type="caution">
    <text evidence="2">The sequence shown here is derived from an EMBL/GenBank/DDBJ whole genome shotgun (WGS) entry which is preliminary data.</text>
</comment>